<evidence type="ECO:0000256" key="1">
    <source>
        <dbReference type="SAM" id="MobiDB-lite"/>
    </source>
</evidence>
<name>A0A6A4RXV4_SCOMX</name>
<comment type="caution">
    <text evidence="2">The sequence shown here is derived from an EMBL/GenBank/DDBJ whole genome shotgun (WGS) entry which is preliminary data.</text>
</comment>
<organism evidence="2 3">
    <name type="scientific">Scophthalmus maximus</name>
    <name type="common">Turbot</name>
    <name type="synonym">Psetta maxima</name>
    <dbReference type="NCBI Taxonomy" id="52904"/>
    <lineage>
        <taxon>Eukaryota</taxon>
        <taxon>Metazoa</taxon>
        <taxon>Chordata</taxon>
        <taxon>Craniata</taxon>
        <taxon>Vertebrata</taxon>
        <taxon>Euteleostomi</taxon>
        <taxon>Actinopterygii</taxon>
        <taxon>Neopterygii</taxon>
        <taxon>Teleostei</taxon>
        <taxon>Neoteleostei</taxon>
        <taxon>Acanthomorphata</taxon>
        <taxon>Carangaria</taxon>
        <taxon>Pleuronectiformes</taxon>
        <taxon>Pleuronectoidei</taxon>
        <taxon>Scophthalmidae</taxon>
        <taxon>Scophthalmus</taxon>
    </lineage>
</organism>
<proteinExistence type="predicted"/>
<sequence length="105" mass="12561">MNRITETKTKTYSDCDPKKYENQTQNSDQKFCPKPKKLRSASLKPRRAGELSLPDKRRRRRHHRSGPTQIEKSLFPEKKTERPFDAAGKRIFKHFYRKEKSLKKI</sequence>
<feature type="compositionally biased region" description="Basic and acidic residues" evidence="1">
    <location>
        <begin position="1"/>
        <end position="21"/>
    </location>
</feature>
<dbReference type="Proteomes" id="UP000438429">
    <property type="component" value="Unassembled WGS sequence"/>
</dbReference>
<dbReference type="AlphaFoldDB" id="A0A6A4RXV4"/>
<gene>
    <name evidence="2" type="ORF">F2P81_024562</name>
</gene>
<evidence type="ECO:0000313" key="3">
    <source>
        <dbReference type="Proteomes" id="UP000438429"/>
    </source>
</evidence>
<evidence type="ECO:0000313" key="2">
    <source>
        <dbReference type="EMBL" id="KAF0023932.1"/>
    </source>
</evidence>
<reference evidence="2 3" key="1">
    <citation type="submission" date="2019-06" db="EMBL/GenBank/DDBJ databases">
        <title>Draft genomes of female and male turbot (Scophthalmus maximus).</title>
        <authorList>
            <person name="Xu H."/>
            <person name="Xu X.-W."/>
            <person name="Shao C."/>
            <person name="Chen S."/>
        </authorList>
    </citation>
    <scope>NUCLEOTIDE SEQUENCE [LARGE SCALE GENOMIC DNA]</scope>
    <source>
        <strain evidence="2">Ysfricsl-2016a</strain>
        <tissue evidence="2">Blood</tissue>
    </source>
</reference>
<accession>A0A6A4RXV4</accession>
<dbReference type="EMBL" id="VEVO01000022">
    <property type="protein sequence ID" value="KAF0023932.1"/>
    <property type="molecule type" value="Genomic_DNA"/>
</dbReference>
<feature type="region of interest" description="Disordered" evidence="1">
    <location>
        <begin position="1"/>
        <end position="82"/>
    </location>
</feature>
<feature type="compositionally biased region" description="Basic residues" evidence="1">
    <location>
        <begin position="56"/>
        <end position="65"/>
    </location>
</feature>
<protein>
    <submittedName>
        <fullName evidence="2">Uncharacterized protein</fullName>
    </submittedName>
</protein>